<evidence type="ECO:0000313" key="1">
    <source>
        <dbReference type="EMBL" id="AAN05171.1"/>
    </source>
</evidence>
<keyword evidence="1" id="KW-0614">Plasmid</keyword>
<name>Q8KW92_9RHOB</name>
<organism evidence="1">
    <name type="scientific">Ruegeria sp. PR1b</name>
    <dbReference type="NCBI Taxonomy" id="185588"/>
    <lineage>
        <taxon>Bacteria</taxon>
        <taxon>Pseudomonadati</taxon>
        <taxon>Pseudomonadota</taxon>
        <taxon>Alphaproteobacteria</taxon>
        <taxon>Rhodobacterales</taxon>
        <taxon>Roseobacteraceae</taxon>
        <taxon>Ruegeria</taxon>
    </lineage>
</organism>
<sequence>MGQLALQHRLDQRRVKGLLKEVKDRPPGFRSGDVVVVMHHQTALGVAGLGLAIHRLCRFQLRAHHGRVHRLPPAGAADLAVIAGVEDESRLRQVADQEVQHRQEHLRILMPANLLEAEDPRVGLRPEHLSGENFGKFPPKPIGINRLIAKPGLMRPGGLRVLSHLGRLRRVPQPVPGPHQRQRQVVVLATQQMAGQCINHVLQQG</sequence>
<proteinExistence type="predicted"/>
<accession>Q8KW92</accession>
<protein>
    <submittedName>
        <fullName evidence="1">RB150</fullName>
    </submittedName>
</protein>
<geneLocation type="plasmid" evidence="1">
    <name>pSD20</name>
</geneLocation>
<reference evidence="1" key="1">
    <citation type="journal article" date="2003" name="Plasmid">
        <title>Nucleotide sequence based characterizations of two cryptic plasmids from the marine bacterium Ruegeria isolate PR1b.</title>
        <authorList>
            <person name="Zhong Z."/>
            <person name="Caspi R."/>
            <person name="Helinski D."/>
            <person name="Knauf V."/>
            <person name="Sykes S."/>
            <person name="O'Byrne C."/>
            <person name="Shea T.P."/>
            <person name="Wilkinson J.E."/>
            <person name="DeLoughery C."/>
            <person name="Toukdarian A."/>
        </authorList>
    </citation>
    <scope>NUCLEOTIDE SEQUENCE</scope>
    <source>
        <strain evidence="1">PR1b</strain>
        <plasmid evidence="1">pSD20</plasmid>
    </source>
</reference>
<dbReference type="EMBL" id="AF416330">
    <property type="protein sequence ID" value="AAN05171.1"/>
    <property type="molecule type" value="Genomic_DNA"/>
</dbReference>
<dbReference type="AlphaFoldDB" id="Q8KW92"/>